<evidence type="ECO:0000256" key="3">
    <source>
        <dbReference type="ARBA" id="ARBA00022741"/>
    </source>
</evidence>
<accession>A0A2N6UHU1</accession>
<keyword evidence="3" id="KW-0547">Nucleotide-binding</keyword>
<dbReference type="SUPFAM" id="SSF56059">
    <property type="entry name" value="Glutathione synthetase ATP-binding domain-like"/>
    <property type="match status" value="1"/>
</dbReference>
<gene>
    <name evidence="8" type="ORF">CJ192_07825</name>
</gene>
<dbReference type="Proteomes" id="UP000235658">
    <property type="component" value="Unassembled WGS sequence"/>
</dbReference>
<dbReference type="GO" id="GO:0046872">
    <property type="term" value="F:metal ion binding"/>
    <property type="evidence" value="ECO:0007669"/>
    <property type="project" value="UniProtKB-KW"/>
</dbReference>
<evidence type="ECO:0000313" key="9">
    <source>
        <dbReference type="Proteomes" id="UP000235658"/>
    </source>
</evidence>
<dbReference type="GO" id="GO:0016874">
    <property type="term" value="F:ligase activity"/>
    <property type="evidence" value="ECO:0007669"/>
    <property type="project" value="UniProtKB-KW"/>
</dbReference>
<evidence type="ECO:0000259" key="7">
    <source>
        <dbReference type="Pfam" id="PF03738"/>
    </source>
</evidence>
<dbReference type="Pfam" id="PF03738">
    <property type="entry name" value="GSP_synth"/>
    <property type="match status" value="1"/>
</dbReference>
<feature type="domain" description="Glutathionylspermidine synthase pre-ATP-grasp-like" evidence="7">
    <location>
        <begin position="34"/>
        <end position="379"/>
    </location>
</feature>
<comment type="caution">
    <text evidence="8">The sequence shown here is derived from an EMBL/GenBank/DDBJ whole genome shotgun (WGS) entry which is preliminary data.</text>
</comment>
<dbReference type="EMBL" id="PNHP01000005">
    <property type="protein sequence ID" value="PMC81098.1"/>
    <property type="molecule type" value="Genomic_DNA"/>
</dbReference>
<keyword evidence="1" id="KW-0436">Ligase</keyword>
<dbReference type="RefSeq" id="WP_102198384.1">
    <property type="nucleotide sequence ID" value="NZ_PNHP01000005.1"/>
</dbReference>
<evidence type="ECO:0000256" key="4">
    <source>
        <dbReference type="ARBA" id="ARBA00022840"/>
    </source>
</evidence>
<reference evidence="8 9" key="1">
    <citation type="submission" date="2017-09" db="EMBL/GenBank/DDBJ databases">
        <title>Bacterial strain isolated from the female urinary microbiota.</title>
        <authorList>
            <person name="Thomas-White K."/>
            <person name="Kumar N."/>
            <person name="Forster S."/>
            <person name="Putonti C."/>
            <person name="Lawley T."/>
            <person name="Wolfe A.J."/>
        </authorList>
    </citation>
    <scope>NUCLEOTIDE SEQUENCE [LARGE SCALE GENOMIC DNA]</scope>
    <source>
        <strain evidence="8 9">UMB0204</strain>
    </source>
</reference>
<keyword evidence="4" id="KW-0067">ATP-binding</keyword>
<evidence type="ECO:0000256" key="1">
    <source>
        <dbReference type="ARBA" id="ARBA00022598"/>
    </source>
</evidence>
<name>A0A2N6UHU1_9FIRM</name>
<keyword evidence="6" id="KW-0175">Coiled coil</keyword>
<dbReference type="InterPro" id="IPR005494">
    <property type="entry name" value="GSPS_pre-ATP-grasp-like_dom"/>
</dbReference>
<dbReference type="AlphaFoldDB" id="A0A2N6UHU1"/>
<proteinExistence type="predicted"/>
<keyword evidence="5" id="KW-0460">Magnesium</keyword>
<organism evidence="8 9">
    <name type="scientific">Anaerococcus hydrogenalis</name>
    <dbReference type="NCBI Taxonomy" id="33029"/>
    <lineage>
        <taxon>Bacteria</taxon>
        <taxon>Bacillati</taxon>
        <taxon>Bacillota</taxon>
        <taxon>Tissierellia</taxon>
        <taxon>Tissierellales</taxon>
        <taxon>Peptoniphilaceae</taxon>
        <taxon>Anaerococcus</taxon>
    </lineage>
</organism>
<evidence type="ECO:0000256" key="6">
    <source>
        <dbReference type="SAM" id="Coils"/>
    </source>
</evidence>
<protein>
    <recommendedName>
        <fullName evidence="7">Glutathionylspermidine synthase pre-ATP-grasp-like domain-containing protein</fullName>
    </recommendedName>
</protein>
<dbReference type="GO" id="GO:0005524">
    <property type="term" value="F:ATP binding"/>
    <property type="evidence" value="ECO:0007669"/>
    <property type="project" value="UniProtKB-KW"/>
</dbReference>
<dbReference type="Gene3D" id="3.30.1490.270">
    <property type="match status" value="1"/>
</dbReference>
<dbReference type="GeneID" id="84579091"/>
<evidence type="ECO:0000256" key="5">
    <source>
        <dbReference type="ARBA" id="ARBA00022842"/>
    </source>
</evidence>
<keyword evidence="2" id="KW-0479">Metal-binding</keyword>
<evidence type="ECO:0000256" key="2">
    <source>
        <dbReference type="ARBA" id="ARBA00022723"/>
    </source>
</evidence>
<feature type="coiled-coil region" evidence="6">
    <location>
        <begin position="11"/>
        <end position="38"/>
    </location>
</feature>
<evidence type="ECO:0000313" key="8">
    <source>
        <dbReference type="EMBL" id="PMC81098.1"/>
    </source>
</evidence>
<sequence>MINDQIKIDYEKIINENYSEYKKDYEKLLNNRKEYGATYKEEEIPTLYDAYFYSQEDYKLYDDMIDTFMSIVEKVTKEYVENESYRKLFALDDLTEKLILKDPGYNISTPIARFDVMYDGREDYKFCELNTDGSSAMLEDKSLADLMKETKAIEKLKEKYVIDHTDLLQSLVDSIEVLYYKTKKTKEKINIAIVDIVEFDNIEFKTIQKLFEKKGHRCKIANLKDLERKDGGLYIDDMKIDLVYRRLVTSDLIENKDIGKNLIDAYLNDEVMTIGSFRSTLFYTKDIFRILRLKESQKILSEKENEFIKKHIPYTEKFNYKKDKEKILEEKDKYILKPIQGYASHGIYVGKEHDKKEFEEILEQIKDKDYIYQEYYTVKPIKFIKMEDDKAKLEDFSFVTGLFAYNKKFISPYMRIGNAALISSAREYYVVSSLKIREK</sequence>